<organism evidence="2 3">
    <name type="scientific">Xenopus laevis</name>
    <name type="common">African clawed frog</name>
    <dbReference type="NCBI Taxonomy" id="8355"/>
    <lineage>
        <taxon>Eukaryota</taxon>
        <taxon>Metazoa</taxon>
        <taxon>Chordata</taxon>
        <taxon>Craniata</taxon>
        <taxon>Vertebrata</taxon>
        <taxon>Euteleostomi</taxon>
        <taxon>Amphibia</taxon>
        <taxon>Batrachia</taxon>
        <taxon>Anura</taxon>
        <taxon>Pipoidea</taxon>
        <taxon>Pipidae</taxon>
        <taxon>Xenopodinae</taxon>
        <taxon>Xenopus</taxon>
        <taxon>Xenopus</taxon>
    </lineage>
</organism>
<keyword evidence="1" id="KW-0732">Signal</keyword>
<proteinExistence type="predicted"/>
<name>A0A974DPQ8_XENLA</name>
<evidence type="ECO:0000313" key="2">
    <source>
        <dbReference type="EMBL" id="OCT94871.1"/>
    </source>
</evidence>
<dbReference type="EMBL" id="CM004468">
    <property type="protein sequence ID" value="OCT94871.1"/>
    <property type="molecule type" value="Genomic_DNA"/>
</dbReference>
<protein>
    <recommendedName>
        <fullName evidence="4">Secreted protein</fullName>
    </recommendedName>
</protein>
<dbReference type="AlphaFoldDB" id="A0A974DPQ8"/>
<evidence type="ECO:0008006" key="4">
    <source>
        <dbReference type="Google" id="ProtNLM"/>
    </source>
</evidence>
<reference evidence="3" key="1">
    <citation type="journal article" date="2016" name="Nature">
        <title>Genome evolution in the allotetraploid frog Xenopus laevis.</title>
        <authorList>
            <person name="Session A.M."/>
            <person name="Uno Y."/>
            <person name="Kwon T."/>
            <person name="Chapman J.A."/>
            <person name="Toyoda A."/>
            <person name="Takahashi S."/>
            <person name="Fukui A."/>
            <person name="Hikosaka A."/>
            <person name="Suzuki A."/>
            <person name="Kondo M."/>
            <person name="van Heeringen S.J."/>
            <person name="Quigley I."/>
            <person name="Heinz S."/>
            <person name="Ogino H."/>
            <person name="Ochi H."/>
            <person name="Hellsten U."/>
            <person name="Lyons J.B."/>
            <person name="Simakov O."/>
            <person name="Putnam N."/>
            <person name="Stites J."/>
            <person name="Kuroki Y."/>
            <person name="Tanaka T."/>
            <person name="Michiue T."/>
            <person name="Watanabe M."/>
            <person name="Bogdanovic O."/>
            <person name="Lister R."/>
            <person name="Georgiou G."/>
            <person name="Paranjpe S.S."/>
            <person name="van Kruijsbergen I."/>
            <person name="Shu S."/>
            <person name="Carlson J."/>
            <person name="Kinoshita T."/>
            <person name="Ohta Y."/>
            <person name="Mawaribuchi S."/>
            <person name="Jenkins J."/>
            <person name="Grimwood J."/>
            <person name="Schmutz J."/>
            <person name="Mitros T."/>
            <person name="Mozaffari S.V."/>
            <person name="Suzuki Y."/>
            <person name="Haramoto Y."/>
            <person name="Yamamoto T.S."/>
            <person name="Takagi C."/>
            <person name="Heald R."/>
            <person name="Miller K."/>
            <person name="Haudenschild C."/>
            <person name="Kitzman J."/>
            <person name="Nakayama T."/>
            <person name="Izutsu Y."/>
            <person name="Robert J."/>
            <person name="Fortriede J."/>
            <person name="Burns K."/>
            <person name="Lotay V."/>
            <person name="Karimi K."/>
            <person name="Yasuoka Y."/>
            <person name="Dichmann D.S."/>
            <person name="Flajnik M.F."/>
            <person name="Houston D.W."/>
            <person name="Shendure J."/>
            <person name="DuPasquier L."/>
            <person name="Vize P.D."/>
            <person name="Zorn A.M."/>
            <person name="Ito M."/>
            <person name="Marcotte E.M."/>
            <person name="Wallingford J.B."/>
            <person name="Ito Y."/>
            <person name="Asashima M."/>
            <person name="Ueno N."/>
            <person name="Matsuda Y."/>
            <person name="Veenstra G.J."/>
            <person name="Fujiyama A."/>
            <person name="Harland R.M."/>
            <person name="Taira M."/>
            <person name="Rokhsar D.S."/>
        </authorList>
    </citation>
    <scope>NUCLEOTIDE SEQUENCE [LARGE SCALE GENOMIC DNA]</scope>
    <source>
        <strain evidence="3">J</strain>
    </source>
</reference>
<sequence length="77" mass="8817">MLVPTFDMSCLYLIFFCQITCLLQLLCSQSSPNVLHFNLQPKLQSKSFLSAFTDTIFSFPCKLSCQFVGGIKYFMQI</sequence>
<evidence type="ECO:0000256" key="1">
    <source>
        <dbReference type="SAM" id="SignalP"/>
    </source>
</evidence>
<gene>
    <name evidence="2" type="ORF">XELAEV_18012554mg</name>
</gene>
<dbReference type="Proteomes" id="UP000694892">
    <property type="component" value="Chromosome 2L"/>
</dbReference>
<evidence type="ECO:0000313" key="3">
    <source>
        <dbReference type="Proteomes" id="UP000694892"/>
    </source>
</evidence>
<feature type="signal peptide" evidence="1">
    <location>
        <begin position="1"/>
        <end position="22"/>
    </location>
</feature>
<accession>A0A974DPQ8</accession>
<feature type="chain" id="PRO_5037124045" description="Secreted protein" evidence="1">
    <location>
        <begin position="23"/>
        <end position="77"/>
    </location>
</feature>